<dbReference type="EMBL" id="CP001682">
    <property type="protein sequence ID" value="ACU94466.1"/>
    <property type="molecule type" value="Genomic_DNA"/>
</dbReference>
<keyword evidence="4 8" id="KW-0227">DNA damage</keyword>
<feature type="domain" description="DNA replication/recombination mediator RecO N-terminal" evidence="9">
    <location>
        <begin position="7"/>
        <end position="78"/>
    </location>
</feature>
<dbReference type="eggNOG" id="COG1381">
    <property type="taxonomic scope" value="Bacteria"/>
</dbReference>
<dbReference type="HOGENOM" id="CLU_066632_1_0_11"/>
<dbReference type="Proteomes" id="UP000000954">
    <property type="component" value="Chromosome"/>
</dbReference>
<dbReference type="STRING" id="469378.Ccur_07620"/>
<dbReference type="Pfam" id="PF02565">
    <property type="entry name" value="RecO_C"/>
    <property type="match status" value="1"/>
</dbReference>
<comment type="function">
    <text evidence="1 8">Involved in DNA repair and RecF pathway recombination.</text>
</comment>
<dbReference type="GO" id="GO:0043590">
    <property type="term" value="C:bacterial nucleoid"/>
    <property type="evidence" value="ECO:0007669"/>
    <property type="project" value="TreeGrafter"/>
</dbReference>
<name>C7MNH6_CRYCD</name>
<dbReference type="Pfam" id="PF11967">
    <property type="entry name" value="RecO_N"/>
    <property type="match status" value="1"/>
</dbReference>
<evidence type="ECO:0000313" key="11">
    <source>
        <dbReference type="Proteomes" id="UP000000954"/>
    </source>
</evidence>
<evidence type="ECO:0000256" key="3">
    <source>
        <dbReference type="ARBA" id="ARBA00021310"/>
    </source>
</evidence>
<gene>
    <name evidence="8" type="primary">recO</name>
    <name evidence="10" type="ordered locus">Ccur_07620</name>
</gene>
<keyword evidence="11" id="KW-1185">Reference proteome</keyword>
<dbReference type="GO" id="GO:0006302">
    <property type="term" value="P:double-strand break repair"/>
    <property type="evidence" value="ECO:0007669"/>
    <property type="project" value="TreeGrafter"/>
</dbReference>
<dbReference type="SUPFAM" id="SSF57863">
    <property type="entry name" value="ArfGap/RecO-like zinc finger"/>
    <property type="match status" value="1"/>
</dbReference>
<organism evidence="10 11">
    <name type="scientific">Cryptobacterium curtum (strain ATCC 700683 / DSM 15641 / CCUG 43107 / 12-3)</name>
    <dbReference type="NCBI Taxonomy" id="469378"/>
    <lineage>
        <taxon>Bacteria</taxon>
        <taxon>Bacillati</taxon>
        <taxon>Actinomycetota</taxon>
        <taxon>Coriobacteriia</taxon>
        <taxon>Eggerthellales</taxon>
        <taxon>Eggerthellaceae</taxon>
        <taxon>Cryptobacterium</taxon>
    </lineage>
</organism>
<evidence type="ECO:0000256" key="7">
    <source>
        <dbReference type="ARBA" id="ARBA00033409"/>
    </source>
</evidence>
<dbReference type="InterPro" id="IPR012340">
    <property type="entry name" value="NA-bd_OB-fold"/>
</dbReference>
<dbReference type="GO" id="GO:0006310">
    <property type="term" value="P:DNA recombination"/>
    <property type="evidence" value="ECO:0007669"/>
    <property type="project" value="UniProtKB-UniRule"/>
</dbReference>
<dbReference type="PANTHER" id="PTHR33991">
    <property type="entry name" value="DNA REPAIR PROTEIN RECO"/>
    <property type="match status" value="1"/>
</dbReference>
<dbReference type="InterPro" id="IPR037278">
    <property type="entry name" value="ARFGAP/RecO"/>
</dbReference>
<dbReference type="InterPro" id="IPR042242">
    <property type="entry name" value="RecO_C"/>
</dbReference>
<evidence type="ECO:0000313" key="10">
    <source>
        <dbReference type="EMBL" id="ACU94466.1"/>
    </source>
</evidence>
<evidence type="ECO:0000256" key="6">
    <source>
        <dbReference type="ARBA" id="ARBA00023204"/>
    </source>
</evidence>
<dbReference type="NCBIfam" id="TIGR00613">
    <property type="entry name" value="reco"/>
    <property type="match status" value="1"/>
</dbReference>
<dbReference type="HAMAP" id="MF_00201">
    <property type="entry name" value="RecO"/>
    <property type="match status" value="1"/>
</dbReference>
<evidence type="ECO:0000256" key="4">
    <source>
        <dbReference type="ARBA" id="ARBA00022763"/>
    </source>
</evidence>
<keyword evidence="6 8" id="KW-0234">DNA repair</keyword>
<dbReference type="AlphaFoldDB" id="C7MNH6"/>
<comment type="similarity">
    <text evidence="2 8">Belongs to the RecO family.</text>
</comment>
<dbReference type="SUPFAM" id="SSF50249">
    <property type="entry name" value="Nucleic acid-binding proteins"/>
    <property type="match status" value="1"/>
</dbReference>
<dbReference type="OrthoDB" id="9812244at2"/>
<protein>
    <recommendedName>
        <fullName evidence="3 8">DNA repair protein RecO</fullName>
    </recommendedName>
    <alternativeName>
        <fullName evidence="7 8">Recombination protein O</fullName>
    </alternativeName>
</protein>
<evidence type="ECO:0000256" key="1">
    <source>
        <dbReference type="ARBA" id="ARBA00003065"/>
    </source>
</evidence>
<keyword evidence="5 8" id="KW-0233">DNA recombination</keyword>
<proteinExistence type="inferred from homology"/>
<dbReference type="RefSeq" id="WP_012803154.1">
    <property type="nucleotide sequence ID" value="NC_013170.1"/>
</dbReference>
<evidence type="ECO:0000256" key="5">
    <source>
        <dbReference type="ARBA" id="ARBA00023172"/>
    </source>
</evidence>
<dbReference type="InterPro" id="IPR022572">
    <property type="entry name" value="DNA_rep/recomb_RecO_N"/>
</dbReference>
<dbReference type="InterPro" id="IPR003717">
    <property type="entry name" value="RecO"/>
</dbReference>
<dbReference type="Gene3D" id="2.40.50.140">
    <property type="entry name" value="Nucleic acid-binding proteins"/>
    <property type="match status" value="1"/>
</dbReference>
<evidence type="ECO:0000256" key="2">
    <source>
        <dbReference type="ARBA" id="ARBA00007452"/>
    </source>
</evidence>
<reference evidence="10 11" key="1">
    <citation type="journal article" date="2009" name="Stand. Genomic Sci.">
        <title>Complete genome sequence of Cryptobacterium curtum type strain (12-3).</title>
        <authorList>
            <person name="Mavrommatis K."/>
            <person name="Pukall R."/>
            <person name="Rohde C."/>
            <person name="Chen F."/>
            <person name="Sims D."/>
            <person name="Brettin T."/>
            <person name="Kuske C."/>
            <person name="Detter J.C."/>
            <person name="Han C."/>
            <person name="Lapidus A."/>
            <person name="Copeland A."/>
            <person name="Glavina Del Rio T."/>
            <person name="Nolan M."/>
            <person name="Lucas S."/>
            <person name="Tice H."/>
            <person name="Cheng J.F."/>
            <person name="Bruce D."/>
            <person name="Goodwin L."/>
            <person name="Pitluck S."/>
            <person name="Ovchinnikova G."/>
            <person name="Pati A."/>
            <person name="Ivanova N."/>
            <person name="Chen A."/>
            <person name="Palaniappan K."/>
            <person name="Chain P."/>
            <person name="D'haeseleer P."/>
            <person name="Goker M."/>
            <person name="Bristow J."/>
            <person name="Eisen J.A."/>
            <person name="Markowitz V."/>
            <person name="Hugenholtz P."/>
            <person name="Rohde M."/>
            <person name="Klenk H.P."/>
            <person name="Kyrpides N.C."/>
        </authorList>
    </citation>
    <scope>NUCLEOTIDE SEQUENCE [LARGE SCALE GENOMIC DNA]</scope>
    <source>
        <strain evidence="11">ATCC 700683 / DSM 15641 / 12-3</strain>
    </source>
</reference>
<dbReference type="PANTHER" id="PTHR33991:SF1">
    <property type="entry name" value="DNA REPAIR PROTEIN RECO"/>
    <property type="match status" value="1"/>
</dbReference>
<evidence type="ECO:0000256" key="8">
    <source>
        <dbReference type="HAMAP-Rule" id="MF_00201"/>
    </source>
</evidence>
<accession>C7MNH6</accession>
<sequence>MGRPAQHERAIVLHRNRLRESDAIVDALIEDGSRISFVARGALKPSNPFAARLDLFGVCDVMLAPSRGLAIVSEARLAAAHAPLRSDIIRNAAAAPILDALRRCAHEDLPVPRLFPMTESILDHLSTCEEIVLCPLTAAYLLKLFALLGFRPSLDTCIDCGQSLLEDNPTDEVRFSYIDGGALCYDCAASHVHVALSLHTLNWAHALSLMTFDEVEQADCDIDTAFHVLHLCHSWLRGALGVNLKSMNFLLSCGLF</sequence>
<evidence type="ECO:0000259" key="9">
    <source>
        <dbReference type="Pfam" id="PF11967"/>
    </source>
</evidence>
<dbReference type="KEGG" id="ccu:Ccur_07620"/>
<dbReference type="Gene3D" id="1.20.1440.120">
    <property type="entry name" value="Recombination protein O, C-terminal domain"/>
    <property type="match status" value="1"/>
</dbReference>